<sequence>PHSPLPTPHSLENMSITVTGTIERRNIGTGAWALVTDEGNTYEILRGADKNLLKAGQTAKVTGQVREDVMTMAMIGPVLEVKSFEVM</sequence>
<name>A0A161VNH7_NODSP</name>
<dbReference type="Proteomes" id="UP000076555">
    <property type="component" value="Unassembled WGS sequence"/>
</dbReference>
<proteinExistence type="predicted"/>
<dbReference type="AlphaFoldDB" id="A0A161VNH7"/>
<comment type="caution">
    <text evidence="1">The sequence shown here is derived from an EMBL/GenBank/DDBJ whole genome shotgun (WGS) entry which is preliminary data.</text>
</comment>
<evidence type="ECO:0000313" key="1">
    <source>
        <dbReference type="EMBL" id="KZL48405.1"/>
    </source>
</evidence>
<evidence type="ECO:0000313" key="2">
    <source>
        <dbReference type="Proteomes" id="UP000076555"/>
    </source>
</evidence>
<gene>
    <name evidence="1" type="ORF">A2T98_18165</name>
</gene>
<reference evidence="1 2" key="1">
    <citation type="submission" date="2016-04" db="EMBL/GenBank/DDBJ databases">
        <title>Draft Genome Assembly of the Bloom-forming Cyanobacterium Nodularia spumigena Strain CENA596 in Shrimp Production Ponds.</title>
        <authorList>
            <person name="Popin R.V."/>
            <person name="Rigonato J."/>
            <person name="Abreu V.A."/>
            <person name="Andreote A.P."/>
            <person name="Silveira S.B."/>
            <person name="Odebrecht C."/>
            <person name="Fiore M.F."/>
        </authorList>
    </citation>
    <scope>NUCLEOTIDE SEQUENCE [LARGE SCALE GENOMIC DNA]</scope>
    <source>
        <strain evidence="1 2">CENA596</strain>
    </source>
</reference>
<feature type="non-terminal residue" evidence="1">
    <location>
        <position position="1"/>
    </location>
</feature>
<accession>A0A161VNH7</accession>
<protein>
    <submittedName>
        <fullName evidence="1">Uncharacterized protein</fullName>
    </submittedName>
</protein>
<organism evidence="1 2">
    <name type="scientific">Nodularia spumigena CENA596</name>
    <dbReference type="NCBI Taxonomy" id="1819295"/>
    <lineage>
        <taxon>Bacteria</taxon>
        <taxon>Bacillati</taxon>
        <taxon>Cyanobacteriota</taxon>
        <taxon>Cyanophyceae</taxon>
        <taxon>Nostocales</taxon>
        <taxon>Nodulariaceae</taxon>
        <taxon>Nodularia</taxon>
    </lineage>
</organism>
<dbReference type="EMBL" id="LWAJ01000246">
    <property type="protein sequence ID" value="KZL48405.1"/>
    <property type="molecule type" value="Genomic_DNA"/>
</dbReference>